<feature type="domain" description="Homeobox" evidence="9">
    <location>
        <begin position="307"/>
        <end position="367"/>
    </location>
</feature>
<sequence length="412" mass="46847">MRQKANGLLHLEQKTPNAPQQVNAARVAFRLNQSSVLCLPLVSDSQRLIWVSSNEFNLQLDGAAELDEAFNRFPYLTQRQTAALAQRCSLHPDQVKVWFMAQRIRYGISWDYKDIPNVRAKVMSGRGKEESQNRKGAEVKEEGGENKNRKREGEKKAGEVREEQSASVGRMTGEDVRATERSEIKMKPEQPVKEENDRKGEEDKRNAQKKRKRTTASDKMGKKRVKQGVVARAEGGEIRSEGAERESQTSTQTETTPFTRKKKKKKAKADKGLLSVQAWPGENNLVVDGSPAVTQQQGSPVVGTRTLPKRVRFKTKTRTQLAKMKEAFCNCQYPGVADYTRMAMRIDVPRYILVQWFGDMRYYIKKSKPRWMTQEKYSQALANINYWQYLKALMKIEGCVGGGSVPAPPEEK</sequence>
<evidence type="ECO:0000313" key="11">
    <source>
        <dbReference type="Proteomes" id="UP001488805"/>
    </source>
</evidence>
<dbReference type="SUPFAM" id="SSF46689">
    <property type="entry name" value="Homeodomain-like"/>
    <property type="match status" value="2"/>
</dbReference>
<feature type="compositionally biased region" description="Basic and acidic residues" evidence="8">
    <location>
        <begin position="126"/>
        <end position="164"/>
    </location>
</feature>
<feature type="domain" description="Homeobox" evidence="9">
    <location>
        <begin position="65"/>
        <end position="109"/>
    </location>
</feature>
<gene>
    <name evidence="10" type="ORF">VZT92_017210</name>
</gene>
<dbReference type="Gene3D" id="1.10.10.60">
    <property type="entry name" value="Homeodomain-like"/>
    <property type="match status" value="2"/>
</dbReference>
<accession>A0AAW1EU47</accession>
<feature type="compositionally biased region" description="Basic and acidic residues" evidence="8">
    <location>
        <begin position="234"/>
        <end position="247"/>
    </location>
</feature>
<feature type="region of interest" description="Disordered" evidence="8">
    <location>
        <begin position="123"/>
        <end position="270"/>
    </location>
</feature>
<evidence type="ECO:0000256" key="3">
    <source>
        <dbReference type="ARBA" id="ARBA00023125"/>
    </source>
</evidence>
<keyword evidence="11" id="KW-1185">Reference proteome</keyword>
<comment type="function">
    <text evidence="1">Sequence-specific transcription factor which is part of a developmental regulatory system that provides cells with specific positional identities on the anterior-posterior axis.</text>
</comment>
<comment type="subcellular location">
    <subcellularLocation>
        <location evidence="2 6 7">Nucleus</location>
    </subcellularLocation>
</comment>
<evidence type="ECO:0000256" key="1">
    <source>
        <dbReference type="ARBA" id="ARBA00003263"/>
    </source>
</evidence>
<evidence type="ECO:0000259" key="9">
    <source>
        <dbReference type="PROSITE" id="PS50071"/>
    </source>
</evidence>
<dbReference type="PANTHER" id="PTHR15467:SF10">
    <property type="entry name" value="HOMEOBOX AND LEUCINE ZIPPER ENCODING B-RELATED"/>
    <property type="match status" value="1"/>
</dbReference>
<feature type="DNA-binding region" description="Homeobox" evidence="6">
    <location>
        <begin position="309"/>
        <end position="368"/>
    </location>
</feature>
<protein>
    <recommendedName>
        <fullName evidence="9">Homeobox domain-containing protein</fullName>
    </recommendedName>
</protein>
<organism evidence="10 11">
    <name type="scientific">Zoarces viviparus</name>
    <name type="common">Viviparous eelpout</name>
    <name type="synonym">Blennius viviparus</name>
    <dbReference type="NCBI Taxonomy" id="48416"/>
    <lineage>
        <taxon>Eukaryota</taxon>
        <taxon>Metazoa</taxon>
        <taxon>Chordata</taxon>
        <taxon>Craniata</taxon>
        <taxon>Vertebrata</taxon>
        <taxon>Euteleostomi</taxon>
        <taxon>Actinopterygii</taxon>
        <taxon>Neopterygii</taxon>
        <taxon>Teleostei</taxon>
        <taxon>Neoteleostei</taxon>
        <taxon>Acanthomorphata</taxon>
        <taxon>Eupercaria</taxon>
        <taxon>Perciformes</taxon>
        <taxon>Cottioidei</taxon>
        <taxon>Zoarcales</taxon>
        <taxon>Zoarcidae</taxon>
        <taxon>Zoarcinae</taxon>
        <taxon>Zoarces</taxon>
    </lineage>
</organism>
<proteinExistence type="predicted"/>
<keyword evidence="5 6" id="KW-0539">Nucleus</keyword>
<feature type="DNA-binding region" description="Homeobox" evidence="6">
    <location>
        <begin position="67"/>
        <end position="110"/>
    </location>
</feature>
<dbReference type="InterPro" id="IPR009057">
    <property type="entry name" value="Homeodomain-like_sf"/>
</dbReference>
<evidence type="ECO:0000256" key="6">
    <source>
        <dbReference type="PROSITE-ProRule" id="PRU00108"/>
    </source>
</evidence>
<evidence type="ECO:0000256" key="5">
    <source>
        <dbReference type="ARBA" id="ARBA00023242"/>
    </source>
</evidence>
<feature type="compositionally biased region" description="Basic and acidic residues" evidence="8">
    <location>
        <begin position="172"/>
        <end position="206"/>
    </location>
</feature>
<dbReference type="GO" id="GO:0003677">
    <property type="term" value="F:DNA binding"/>
    <property type="evidence" value="ECO:0007669"/>
    <property type="project" value="UniProtKB-UniRule"/>
</dbReference>
<reference evidence="10 11" key="1">
    <citation type="journal article" date="2024" name="Genome Biol. Evol.">
        <title>Chromosome-level genome assembly of the viviparous eelpout Zoarces viviparus.</title>
        <authorList>
            <person name="Fuhrmann N."/>
            <person name="Brasseur M.V."/>
            <person name="Bakowski C.E."/>
            <person name="Podsiadlowski L."/>
            <person name="Prost S."/>
            <person name="Krehenwinkel H."/>
            <person name="Mayer C."/>
        </authorList>
    </citation>
    <scope>NUCLEOTIDE SEQUENCE [LARGE SCALE GENOMIC DNA]</scope>
    <source>
        <strain evidence="10">NO-MEL_2022_Ind0_liver</strain>
    </source>
</reference>
<keyword evidence="4 6" id="KW-0371">Homeobox</keyword>
<dbReference type="Proteomes" id="UP001488805">
    <property type="component" value="Unassembled WGS sequence"/>
</dbReference>
<dbReference type="InterPro" id="IPR001356">
    <property type="entry name" value="HD"/>
</dbReference>
<comment type="caution">
    <text evidence="10">The sequence shown here is derived from an EMBL/GenBank/DDBJ whole genome shotgun (WGS) entry which is preliminary data.</text>
</comment>
<dbReference type="PANTHER" id="PTHR15467">
    <property type="entry name" value="ZINC-FINGERS AND HOMEOBOXES RELATED"/>
    <property type="match status" value="1"/>
</dbReference>
<dbReference type="Pfam" id="PF00046">
    <property type="entry name" value="Homeodomain"/>
    <property type="match status" value="1"/>
</dbReference>
<evidence type="ECO:0000256" key="2">
    <source>
        <dbReference type="ARBA" id="ARBA00004123"/>
    </source>
</evidence>
<evidence type="ECO:0000256" key="4">
    <source>
        <dbReference type="ARBA" id="ARBA00023155"/>
    </source>
</evidence>
<evidence type="ECO:0000313" key="10">
    <source>
        <dbReference type="EMBL" id="KAK9524844.1"/>
    </source>
</evidence>
<dbReference type="CDD" id="cd00086">
    <property type="entry name" value="homeodomain"/>
    <property type="match status" value="2"/>
</dbReference>
<dbReference type="PROSITE" id="PS50071">
    <property type="entry name" value="HOMEOBOX_2"/>
    <property type="match status" value="2"/>
</dbReference>
<evidence type="ECO:0000256" key="8">
    <source>
        <dbReference type="SAM" id="MobiDB-lite"/>
    </source>
</evidence>
<dbReference type="EMBL" id="JBCEZU010000145">
    <property type="protein sequence ID" value="KAK9524844.1"/>
    <property type="molecule type" value="Genomic_DNA"/>
</dbReference>
<dbReference type="GO" id="GO:0005634">
    <property type="term" value="C:nucleus"/>
    <property type="evidence" value="ECO:0007669"/>
    <property type="project" value="UniProtKB-SubCell"/>
</dbReference>
<keyword evidence="3 6" id="KW-0238">DNA-binding</keyword>
<dbReference type="SMART" id="SM00389">
    <property type="entry name" value="HOX"/>
    <property type="match status" value="2"/>
</dbReference>
<dbReference type="AlphaFoldDB" id="A0AAW1EU47"/>
<evidence type="ECO:0000256" key="7">
    <source>
        <dbReference type="RuleBase" id="RU000682"/>
    </source>
</evidence>
<dbReference type="GO" id="GO:0000981">
    <property type="term" value="F:DNA-binding transcription factor activity, RNA polymerase II-specific"/>
    <property type="evidence" value="ECO:0007669"/>
    <property type="project" value="TreeGrafter"/>
</dbReference>
<name>A0AAW1EU47_ZOAVI</name>
<feature type="compositionally biased region" description="Basic residues" evidence="8">
    <location>
        <begin position="259"/>
        <end position="268"/>
    </location>
</feature>